<dbReference type="Proteomes" id="UP000006729">
    <property type="component" value="Chromosome 8"/>
</dbReference>
<evidence type="ECO:0000313" key="1">
    <source>
        <dbReference type="EMBL" id="KAI9390352.1"/>
    </source>
</evidence>
<evidence type="ECO:0000313" key="2">
    <source>
        <dbReference type="Proteomes" id="UP000006729"/>
    </source>
</evidence>
<comment type="caution">
    <text evidence="1">The sequence shown here is derived from an EMBL/GenBank/DDBJ whole genome shotgun (WGS) entry which is preliminary data.</text>
</comment>
<protein>
    <submittedName>
        <fullName evidence="1">Uncharacterized protein</fullName>
    </submittedName>
</protein>
<proteinExistence type="predicted"/>
<keyword evidence="2" id="KW-1185">Reference proteome</keyword>
<dbReference type="EMBL" id="CM009297">
    <property type="protein sequence ID" value="KAI9390352.1"/>
    <property type="molecule type" value="Genomic_DNA"/>
</dbReference>
<sequence length="46" mass="4923">MTDQDIMTEPDMCDAEKICGEPLHGEAYCIVSAIGSLSCMVTRVSA</sequence>
<accession>A0ACC0SM92</accession>
<name>A0ACC0SM92_POPTR</name>
<organism evidence="1 2">
    <name type="scientific">Populus trichocarpa</name>
    <name type="common">Western balsam poplar</name>
    <name type="synonym">Populus balsamifera subsp. trichocarpa</name>
    <dbReference type="NCBI Taxonomy" id="3694"/>
    <lineage>
        <taxon>Eukaryota</taxon>
        <taxon>Viridiplantae</taxon>
        <taxon>Streptophyta</taxon>
        <taxon>Embryophyta</taxon>
        <taxon>Tracheophyta</taxon>
        <taxon>Spermatophyta</taxon>
        <taxon>Magnoliopsida</taxon>
        <taxon>eudicotyledons</taxon>
        <taxon>Gunneridae</taxon>
        <taxon>Pentapetalae</taxon>
        <taxon>rosids</taxon>
        <taxon>fabids</taxon>
        <taxon>Malpighiales</taxon>
        <taxon>Salicaceae</taxon>
        <taxon>Saliceae</taxon>
        <taxon>Populus</taxon>
    </lineage>
</organism>
<reference evidence="1 2" key="1">
    <citation type="journal article" date="2006" name="Science">
        <title>The genome of black cottonwood, Populus trichocarpa (Torr. &amp; Gray).</title>
        <authorList>
            <person name="Tuskan G.A."/>
            <person name="Difazio S."/>
            <person name="Jansson S."/>
            <person name="Bohlmann J."/>
            <person name="Grigoriev I."/>
            <person name="Hellsten U."/>
            <person name="Putnam N."/>
            <person name="Ralph S."/>
            <person name="Rombauts S."/>
            <person name="Salamov A."/>
            <person name="Schein J."/>
            <person name="Sterck L."/>
            <person name="Aerts A."/>
            <person name="Bhalerao R.R."/>
            <person name="Bhalerao R.P."/>
            <person name="Blaudez D."/>
            <person name="Boerjan W."/>
            <person name="Brun A."/>
            <person name="Brunner A."/>
            <person name="Busov V."/>
            <person name="Campbell M."/>
            <person name="Carlson J."/>
            <person name="Chalot M."/>
            <person name="Chapman J."/>
            <person name="Chen G.L."/>
            <person name="Cooper D."/>
            <person name="Coutinho P.M."/>
            <person name="Couturier J."/>
            <person name="Covert S."/>
            <person name="Cronk Q."/>
            <person name="Cunningham R."/>
            <person name="Davis J."/>
            <person name="Degroeve S."/>
            <person name="Dejardin A."/>
            <person name="Depamphilis C."/>
            <person name="Detter J."/>
            <person name="Dirks B."/>
            <person name="Dubchak I."/>
            <person name="Duplessis S."/>
            <person name="Ehlting J."/>
            <person name="Ellis B."/>
            <person name="Gendler K."/>
            <person name="Goodstein D."/>
            <person name="Gribskov M."/>
            <person name="Grimwood J."/>
            <person name="Groover A."/>
            <person name="Gunter L."/>
            <person name="Hamberger B."/>
            <person name="Heinze B."/>
            <person name="Helariutta Y."/>
            <person name="Henrissat B."/>
            <person name="Holligan D."/>
            <person name="Holt R."/>
            <person name="Huang W."/>
            <person name="Islam-Faridi N."/>
            <person name="Jones S."/>
            <person name="Jones-Rhoades M."/>
            <person name="Jorgensen R."/>
            <person name="Joshi C."/>
            <person name="Kangasjarvi J."/>
            <person name="Karlsson J."/>
            <person name="Kelleher C."/>
            <person name="Kirkpatrick R."/>
            <person name="Kirst M."/>
            <person name="Kohler A."/>
            <person name="Kalluri U."/>
            <person name="Larimer F."/>
            <person name="Leebens-Mack J."/>
            <person name="Leple J.C."/>
            <person name="Locascio P."/>
            <person name="Lou Y."/>
            <person name="Lucas S."/>
            <person name="Martin F."/>
            <person name="Montanini B."/>
            <person name="Napoli C."/>
            <person name="Nelson D.R."/>
            <person name="Nelson C."/>
            <person name="Nieminen K."/>
            <person name="Nilsson O."/>
            <person name="Pereda V."/>
            <person name="Peter G."/>
            <person name="Philippe R."/>
            <person name="Pilate G."/>
            <person name="Poliakov A."/>
            <person name="Razumovskaya J."/>
            <person name="Richardson P."/>
            <person name="Rinaldi C."/>
            <person name="Ritland K."/>
            <person name="Rouze P."/>
            <person name="Ryaboy D."/>
            <person name="Schmutz J."/>
            <person name="Schrader J."/>
            <person name="Segerman B."/>
            <person name="Shin H."/>
            <person name="Siddiqui A."/>
            <person name="Sterky F."/>
            <person name="Terry A."/>
            <person name="Tsai C.J."/>
            <person name="Uberbacher E."/>
            <person name="Unneberg P."/>
            <person name="Vahala J."/>
            <person name="Wall K."/>
            <person name="Wessler S."/>
            <person name="Yang G."/>
            <person name="Yin T."/>
            <person name="Douglas C."/>
            <person name="Marra M."/>
            <person name="Sandberg G."/>
            <person name="Van de Peer Y."/>
            <person name="Rokhsar D."/>
        </authorList>
    </citation>
    <scope>NUCLEOTIDE SEQUENCE [LARGE SCALE GENOMIC DNA]</scope>
    <source>
        <strain evidence="2">cv. Nisqually</strain>
    </source>
</reference>
<gene>
    <name evidence="1" type="ORF">POPTR_008G169900v4</name>
</gene>